<evidence type="ECO:0000313" key="4">
    <source>
        <dbReference type="Proteomes" id="UP000689195"/>
    </source>
</evidence>
<dbReference type="GO" id="GO:0000149">
    <property type="term" value="F:SNARE binding"/>
    <property type="evidence" value="ECO:0007669"/>
    <property type="project" value="TreeGrafter"/>
</dbReference>
<dbReference type="GO" id="GO:0006886">
    <property type="term" value="P:intracellular protein transport"/>
    <property type="evidence" value="ECO:0007669"/>
    <property type="project" value="InterPro"/>
</dbReference>
<gene>
    <name evidence="3" type="ORF">PPENT_87.1.T1280077</name>
</gene>
<comment type="caution">
    <text evidence="3">The sequence shown here is derived from an EMBL/GenBank/DDBJ whole genome shotgun (WGS) entry which is preliminary data.</text>
</comment>
<feature type="domain" description="Sec23/Sec24 trunk" evidence="2">
    <location>
        <begin position="172"/>
        <end position="357"/>
    </location>
</feature>
<dbReference type="Proteomes" id="UP000689195">
    <property type="component" value="Unassembled WGS sequence"/>
</dbReference>
<name>A0A8S1XM35_9CILI</name>
<dbReference type="GO" id="GO:0030127">
    <property type="term" value="C:COPII vesicle coat"/>
    <property type="evidence" value="ECO:0007669"/>
    <property type="project" value="InterPro"/>
</dbReference>
<reference evidence="3" key="1">
    <citation type="submission" date="2021-01" db="EMBL/GenBank/DDBJ databases">
        <authorList>
            <consortium name="Genoscope - CEA"/>
            <person name="William W."/>
        </authorList>
    </citation>
    <scope>NUCLEOTIDE SEQUENCE</scope>
</reference>
<dbReference type="Pfam" id="PF04811">
    <property type="entry name" value="Sec23_trunk"/>
    <property type="match status" value="1"/>
</dbReference>
<sequence>MGSGKTYLKECCNQFRQELDTNIFAVSFTDMEEDQKIIEIHSGDPLYCQNCKGIMNKYSNLNLQVQSGSISQYKWNCEFCSYNNEIQIEQNDIPENEEALYCIQPHLKQQNQSGQDKCSITFCLDTSGSMSTTTEIKGKIECQPGLSQQEYEMLKKYIQPETQIQYLNKSKDISYVSRKQCLLTAIEQQIKMLKQKNPEIIVGLVTFNNEVVVYGDGSQQPIKFSEQQLYQEVQMRTVLSGCAKQMMQNPITKQADKLINVCQQLQDNGQTALGPALISALELAKVGKPGSMIIICTDGLANLGLGALDCESNKKFYQELGQLAVEKGIIISLVTIKGEGCKIDTLGELVEKTNGIVTRVIPERIGQDFSNIINDIVIGTQVELKVILHKALKFRREENSRIKNSTLKKHIGNITKSTLYTFEYQLKTAQELKKENIDIKKLKQIPFQIRITYTNLKGDKMMRVVTKLMETTQNIQEAEKEVQVDVIHKRIAQKTAQIAKQGNYEDAQIYNQYWNQYIQNNPHINSNQINQKKNQNFQKHNEKLQTALKNSQSRKYKSIQIQENQQKIPSINQQFVQSPPNQITQTPDEPFIYPSMPKNIPITPLKSQKPPLYTDKKVKKIEDQNQQPEVTIKTSDFKSFTKNNKIQSNSITTADSQSNQSKIKSSQNSSQSNESDEDQDYTILFGYERAKF</sequence>
<dbReference type="OrthoDB" id="10064214at2759"/>
<dbReference type="GO" id="GO:0090110">
    <property type="term" value="P:COPII-coated vesicle cargo loading"/>
    <property type="evidence" value="ECO:0007669"/>
    <property type="project" value="TreeGrafter"/>
</dbReference>
<dbReference type="GO" id="GO:0070971">
    <property type="term" value="C:endoplasmic reticulum exit site"/>
    <property type="evidence" value="ECO:0007669"/>
    <property type="project" value="TreeGrafter"/>
</dbReference>
<feature type="region of interest" description="Disordered" evidence="1">
    <location>
        <begin position="641"/>
        <end position="682"/>
    </location>
</feature>
<evidence type="ECO:0000256" key="1">
    <source>
        <dbReference type="SAM" id="MobiDB-lite"/>
    </source>
</evidence>
<protein>
    <recommendedName>
        <fullName evidence="2">Sec23/Sec24 trunk domain-containing protein</fullName>
    </recommendedName>
</protein>
<dbReference type="AlphaFoldDB" id="A0A8S1XM35"/>
<accession>A0A8S1XM35</accession>
<dbReference type="InterPro" id="IPR050550">
    <property type="entry name" value="SEC23_SEC24_subfamily"/>
</dbReference>
<dbReference type="PANTHER" id="PTHR13803:SF36">
    <property type="entry name" value="TYPE A VON WILLEBRAND FACTOR DOMAIN-CONTAINING PROTEIN"/>
    <property type="match status" value="1"/>
</dbReference>
<proteinExistence type="predicted"/>
<dbReference type="GO" id="GO:0008270">
    <property type="term" value="F:zinc ion binding"/>
    <property type="evidence" value="ECO:0007669"/>
    <property type="project" value="TreeGrafter"/>
</dbReference>
<dbReference type="PANTHER" id="PTHR13803">
    <property type="entry name" value="SEC24-RELATED PROTEIN"/>
    <property type="match status" value="1"/>
</dbReference>
<feature type="compositionally biased region" description="Low complexity" evidence="1">
    <location>
        <begin position="655"/>
        <end position="673"/>
    </location>
</feature>
<organism evidence="3 4">
    <name type="scientific">Paramecium pentaurelia</name>
    <dbReference type="NCBI Taxonomy" id="43138"/>
    <lineage>
        <taxon>Eukaryota</taxon>
        <taxon>Sar</taxon>
        <taxon>Alveolata</taxon>
        <taxon>Ciliophora</taxon>
        <taxon>Intramacronucleata</taxon>
        <taxon>Oligohymenophorea</taxon>
        <taxon>Peniculida</taxon>
        <taxon>Parameciidae</taxon>
        <taxon>Paramecium</taxon>
    </lineage>
</organism>
<keyword evidence="4" id="KW-1185">Reference proteome</keyword>
<dbReference type="InterPro" id="IPR006896">
    <property type="entry name" value="Sec23/24_trunk_dom"/>
</dbReference>
<feature type="compositionally biased region" description="Polar residues" evidence="1">
    <location>
        <begin position="641"/>
        <end position="654"/>
    </location>
</feature>
<evidence type="ECO:0000313" key="3">
    <source>
        <dbReference type="EMBL" id="CAD8201562.1"/>
    </source>
</evidence>
<dbReference type="EMBL" id="CAJJDO010000128">
    <property type="protein sequence ID" value="CAD8201562.1"/>
    <property type="molecule type" value="Genomic_DNA"/>
</dbReference>
<evidence type="ECO:0000259" key="2">
    <source>
        <dbReference type="Pfam" id="PF04811"/>
    </source>
</evidence>